<comment type="caution">
    <text evidence="4">The sequence shown here is derived from an EMBL/GenBank/DDBJ whole genome shotgun (WGS) entry which is preliminary data.</text>
</comment>
<reference evidence="4" key="1">
    <citation type="submission" date="2020-10" db="EMBL/GenBank/DDBJ databases">
        <title>Taxonomic study of unclassified bacteria belonging to the class Ktedonobacteria.</title>
        <authorList>
            <person name="Yabe S."/>
            <person name="Wang C.M."/>
            <person name="Zheng Y."/>
            <person name="Sakai Y."/>
            <person name="Cavaletti L."/>
            <person name="Monciardini P."/>
            <person name="Donadio S."/>
        </authorList>
    </citation>
    <scope>NUCLEOTIDE SEQUENCE</scope>
    <source>
        <strain evidence="4">SOSP1-1</strain>
    </source>
</reference>
<evidence type="ECO:0000256" key="2">
    <source>
        <dbReference type="PROSITE-ProRule" id="PRU00169"/>
    </source>
</evidence>
<dbReference type="SUPFAM" id="SSF52172">
    <property type="entry name" value="CheY-like"/>
    <property type="match status" value="1"/>
</dbReference>
<dbReference type="InterPro" id="IPR011006">
    <property type="entry name" value="CheY-like_superfamily"/>
</dbReference>
<organism evidence="4 5">
    <name type="scientific">Ktedonospora formicarum</name>
    <dbReference type="NCBI Taxonomy" id="2778364"/>
    <lineage>
        <taxon>Bacteria</taxon>
        <taxon>Bacillati</taxon>
        <taxon>Chloroflexota</taxon>
        <taxon>Ktedonobacteria</taxon>
        <taxon>Ktedonobacterales</taxon>
        <taxon>Ktedonobacteraceae</taxon>
        <taxon>Ktedonospora</taxon>
    </lineage>
</organism>
<dbReference type="Gene3D" id="3.40.50.2300">
    <property type="match status" value="1"/>
</dbReference>
<name>A0A8J3IBE2_9CHLR</name>
<dbReference type="Pfam" id="PF00072">
    <property type="entry name" value="Response_reg"/>
    <property type="match status" value="1"/>
</dbReference>
<accession>A0A8J3IBE2</accession>
<dbReference type="EMBL" id="BNJF01000004">
    <property type="protein sequence ID" value="GHO49203.1"/>
    <property type="molecule type" value="Genomic_DNA"/>
</dbReference>
<proteinExistence type="predicted"/>
<dbReference type="InterPro" id="IPR001789">
    <property type="entry name" value="Sig_transdc_resp-reg_receiver"/>
</dbReference>
<dbReference type="AlphaFoldDB" id="A0A8J3IBE2"/>
<dbReference type="PANTHER" id="PTHR44591:SF3">
    <property type="entry name" value="RESPONSE REGULATORY DOMAIN-CONTAINING PROTEIN"/>
    <property type="match status" value="1"/>
</dbReference>
<dbReference type="PANTHER" id="PTHR44591">
    <property type="entry name" value="STRESS RESPONSE REGULATOR PROTEIN 1"/>
    <property type="match status" value="1"/>
</dbReference>
<gene>
    <name evidence="4" type="ORF">KSX_73660</name>
</gene>
<sequence length="143" mass="16123">MQPQRKIVLIDDSATIRKLVGIALSRERYLVESFPDGIAAMRAFQQLDVRLPDLLILDIELPKMNGYEIARHVRAKSDWQSVPIIMISRHNGVVERLKARLAGAKIYLSKPFTTQKLLQAVQEATMTSGETASQQNLPHILYG</sequence>
<dbReference type="SMART" id="SM00448">
    <property type="entry name" value="REC"/>
    <property type="match status" value="1"/>
</dbReference>
<evidence type="ECO:0000313" key="5">
    <source>
        <dbReference type="Proteomes" id="UP000612362"/>
    </source>
</evidence>
<keyword evidence="1 2" id="KW-0597">Phosphoprotein</keyword>
<dbReference type="PROSITE" id="PS50110">
    <property type="entry name" value="RESPONSE_REGULATORY"/>
    <property type="match status" value="1"/>
</dbReference>
<dbReference type="Proteomes" id="UP000612362">
    <property type="component" value="Unassembled WGS sequence"/>
</dbReference>
<feature type="modified residue" description="4-aspartylphosphate" evidence="2">
    <location>
        <position position="58"/>
    </location>
</feature>
<protein>
    <recommendedName>
        <fullName evidence="3">Response regulatory domain-containing protein</fullName>
    </recommendedName>
</protein>
<evidence type="ECO:0000259" key="3">
    <source>
        <dbReference type="PROSITE" id="PS50110"/>
    </source>
</evidence>
<keyword evidence="5" id="KW-1185">Reference proteome</keyword>
<feature type="domain" description="Response regulatory" evidence="3">
    <location>
        <begin position="6"/>
        <end position="125"/>
    </location>
</feature>
<dbReference type="InterPro" id="IPR050595">
    <property type="entry name" value="Bact_response_regulator"/>
</dbReference>
<evidence type="ECO:0000313" key="4">
    <source>
        <dbReference type="EMBL" id="GHO49203.1"/>
    </source>
</evidence>
<evidence type="ECO:0000256" key="1">
    <source>
        <dbReference type="ARBA" id="ARBA00022553"/>
    </source>
</evidence>
<dbReference type="GO" id="GO:0000160">
    <property type="term" value="P:phosphorelay signal transduction system"/>
    <property type="evidence" value="ECO:0007669"/>
    <property type="project" value="InterPro"/>
</dbReference>
<dbReference type="RefSeq" id="WP_220198313.1">
    <property type="nucleotide sequence ID" value="NZ_BNJF01000004.1"/>
</dbReference>